<evidence type="ECO:0000313" key="2">
    <source>
        <dbReference type="EMBL" id="KAK1759963.1"/>
    </source>
</evidence>
<evidence type="ECO:0000256" key="1">
    <source>
        <dbReference type="SAM" id="MobiDB-lite"/>
    </source>
</evidence>
<evidence type="ECO:0000313" key="3">
    <source>
        <dbReference type="Proteomes" id="UP001239445"/>
    </source>
</evidence>
<reference evidence="2" key="1">
    <citation type="submission" date="2023-06" db="EMBL/GenBank/DDBJ databases">
        <title>Genome-scale phylogeny and comparative genomics of the fungal order Sordariales.</title>
        <authorList>
            <consortium name="Lawrence Berkeley National Laboratory"/>
            <person name="Hensen N."/>
            <person name="Bonometti L."/>
            <person name="Westerberg I."/>
            <person name="Brannstrom I.O."/>
            <person name="Guillou S."/>
            <person name="Cros-Aarteil S."/>
            <person name="Calhoun S."/>
            <person name="Haridas S."/>
            <person name="Kuo A."/>
            <person name="Mondo S."/>
            <person name="Pangilinan J."/>
            <person name="Riley R."/>
            <person name="Labutti K."/>
            <person name="Andreopoulos B."/>
            <person name="Lipzen A."/>
            <person name="Chen C."/>
            <person name="Yanf M."/>
            <person name="Daum C."/>
            <person name="Ng V."/>
            <person name="Clum A."/>
            <person name="Steindorff A."/>
            <person name="Ohm R."/>
            <person name="Martin F."/>
            <person name="Silar P."/>
            <person name="Natvig D."/>
            <person name="Lalanne C."/>
            <person name="Gautier V."/>
            <person name="Ament-Velasquez S.L."/>
            <person name="Kruys A."/>
            <person name="Hutchinson M.I."/>
            <person name="Powell A.J."/>
            <person name="Barry K."/>
            <person name="Miller A.N."/>
            <person name="Grigoriev I.V."/>
            <person name="Debuchy R."/>
            <person name="Gladieux P."/>
            <person name="Thoren M.H."/>
            <person name="Johannesson H."/>
        </authorList>
    </citation>
    <scope>NUCLEOTIDE SEQUENCE</scope>
    <source>
        <strain evidence="2">PSN4</strain>
    </source>
</reference>
<accession>A0AAJ0BMJ5</accession>
<sequence length="296" mass="33459">MPKRSRDINCDSCHVCGQPQCQSCWLAPVHDPNLWLLADDANVQAAVNLQLALEYYTGRPQLQIAQEPVLKRARVDQNGPQLPAQDSDGDEEESDQEEEEEEEEDDDDDDDEEEEDEDDEEDEGEDDEAEEEEDRNAVATNFDRYSKDAWYLLNKSRYTRLSSSKQHDASGDVFDQIVDCITAIREAITPASSYGTKVNAIETLRKIAKTILVSDDILGYEVRKQFQWDSCVPDSMLAIANSMTRSQRLDAVYNNQQDGKGKLLDRLDWVQDEAEALCIEGLEVQKVTDLLCGVIA</sequence>
<dbReference type="AlphaFoldDB" id="A0AAJ0BMJ5"/>
<dbReference type="Proteomes" id="UP001239445">
    <property type="component" value="Unassembled WGS sequence"/>
</dbReference>
<protein>
    <submittedName>
        <fullName evidence="2">Uncharacterized protein</fullName>
    </submittedName>
</protein>
<gene>
    <name evidence="2" type="ORF">QBC47DRAFT_117659</name>
</gene>
<name>A0AAJ0BMJ5_9PEZI</name>
<organism evidence="2 3">
    <name type="scientific">Echria macrotheca</name>
    <dbReference type="NCBI Taxonomy" id="438768"/>
    <lineage>
        <taxon>Eukaryota</taxon>
        <taxon>Fungi</taxon>
        <taxon>Dikarya</taxon>
        <taxon>Ascomycota</taxon>
        <taxon>Pezizomycotina</taxon>
        <taxon>Sordariomycetes</taxon>
        <taxon>Sordariomycetidae</taxon>
        <taxon>Sordariales</taxon>
        <taxon>Schizotheciaceae</taxon>
        <taxon>Echria</taxon>
    </lineage>
</organism>
<keyword evidence="3" id="KW-1185">Reference proteome</keyword>
<feature type="compositionally biased region" description="Acidic residues" evidence="1">
    <location>
        <begin position="87"/>
        <end position="134"/>
    </location>
</feature>
<comment type="caution">
    <text evidence="2">The sequence shown here is derived from an EMBL/GenBank/DDBJ whole genome shotgun (WGS) entry which is preliminary data.</text>
</comment>
<feature type="region of interest" description="Disordered" evidence="1">
    <location>
        <begin position="78"/>
        <end position="140"/>
    </location>
</feature>
<proteinExistence type="predicted"/>
<dbReference type="EMBL" id="MU839828">
    <property type="protein sequence ID" value="KAK1759963.1"/>
    <property type="molecule type" value="Genomic_DNA"/>
</dbReference>